<dbReference type="InterPro" id="IPR038239">
    <property type="entry name" value="Clp1_N_sf"/>
</dbReference>
<evidence type="ECO:0000256" key="6">
    <source>
        <dbReference type="ARBA" id="ARBA00022741"/>
    </source>
</evidence>
<dbReference type="EMBL" id="CAAKMV010000066">
    <property type="protein sequence ID" value="VIO53464.1"/>
    <property type="molecule type" value="Genomic_DNA"/>
</dbReference>
<keyword evidence="7 9" id="KW-0067">ATP-binding</keyword>
<dbReference type="PANTHER" id="PTHR12755:SF6">
    <property type="entry name" value="POLYRIBONUCLEOTIDE 5'-HYDROXYL-KINASE CLP1"/>
    <property type="match status" value="1"/>
</dbReference>
<reference evidence="15" key="1">
    <citation type="submission" date="2019-04" db="EMBL/GenBank/DDBJ databases">
        <authorList>
            <person name="Melise S."/>
            <person name="Noan J."/>
            <person name="Okalmin O."/>
        </authorList>
    </citation>
    <scope>NUCLEOTIDE SEQUENCE</scope>
    <source>
        <strain evidence="15">FN9</strain>
    </source>
</reference>
<evidence type="ECO:0000259" key="11">
    <source>
        <dbReference type="Pfam" id="PF06807"/>
    </source>
</evidence>
<dbReference type="InterPro" id="IPR018606">
    <property type="entry name" value="Arb1"/>
</dbReference>
<feature type="binding site" evidence="9">
    <location>
        <position position="526"/>
    </location>
    <ligand>
        <name>ATP</name>
        <dbReference type="ChEBI" id="CHEBI:30616"/>
    </ligand>
</feature>
<gene>
    <name evidence="9" type="primary">CLP1</name>
    <name evidence="15" type="ORF">FUG_LOCUS89249</name>
    <name evidence="14" type="ORF">MDCFG202_LOCUS335355</name>
</gene>
<evidence type="ECO:0000313" key="15">
    <source>
        <dbReference type="EMBL" id="VIO53464.1"/>
    </source>
</evidence>
<dbReference type="GO" id="GO:0051731">
    <property type="term" value="F:polynucleotide 5'-hydroxyl-kinase activity"/>
    <property type="evidence" value="ECO:0007669"/>
    <property type="project" value="InterPro"/>
</dbReference>
<feature type="domain" description="Clp1 P-loop" evidence="13">
    <location>
        <begin position="629"/>
        <end position="839"/>
    </location>
</feature>
<feature type="region of interest" description="Disordered" evidence="10">
    <location>
        <begin position="1"/>
        <end position="84"/>
    </location>
</feature>
<dbReference type="Pfam" id="PF06807">
    <property type="entry name" value="Clp1"/>
    <property type="match status" value="1"/>
</dbReference>
<dbReference type="GO" id="GO:0033167">
    <property type="term" value="C:ARC complex"/>
    <property type="evidence" value="ECO:0007669"/>
    <property type="project" value="InterPro"/>
</dbReference>
<dbReference type="InterPro" id="IPR027417">
    <property type="entry name" value="P-loop_NTPase"/>
</dbReference>
<protein>
    <recommendedName>
        <fullName evidence="4">Polynucleotide 5'-hydroxyl-kinase GRC3</fullName>
    </recommendedName>
    <alternativeName>
        <fullName evidence="3">Polynucleotide 5'-hydroxyl-kinase grc3</fullName>
    </alternativeName>
</protein>
<comment type="similarity">
    <text evidence="9">Belongs to the Clp1 family. Clp1 subfamily.</text>
</comment>
<dbReference type="Gene3D" id="2.40.30.330">
    <property type="entry name" value="Pre-mRNA cleavage complex subunit Clp1, C-terminal domain"/>
    <property type="match status" value="1"/>
</dbReference>
<name>A0A4E9DPU2_GIBZA</name>
<sequence>MATPTDDTPAIQDKENIKNEDAEYLGPPPALPASLQGLAKPGSRRKPKALVHRGPTALPKNRGTGFEEFFADPPMTPDEAKEEKDEIYAPRMQACIQRFRSRRRLQGARILYFDEYLFLGGVDCQPNNFGGLSQKELKELTPAERRDATAKDVIWASSAAGEKFYNGDEENWTVDFAGVAAGFFSVTLVHLTSSEQKRMLEGISTVENFLRYVLQHSVCPEYEDDVKAAMEVCKVAAEEWPMFQELCAALPGQFNLAAAELYCPEETIEQSWSFLDFKRPKDFDPISVFFTAFALMDEPELFERLATKQPTVTREFKCTLELVQTFRPSDDIIKRVKSLVIADKAAYHVPVGKATFKQGVIEDDWEKPPTSWPIDEETMTLFFDDHLLARMWPGMRIEANICELDAGLRFITSIENIVPSFYVFLPQEMMRHYKEPKENDRPAPSNYMSLLRQPLHEHLCQPYHPDPCIKLLESFQPHVLHLLLRRRSLLTKVDVATMSIPGLGQIPSQPTITATNRVVTLRPLCEWRFQTSQASPVIVKLLSGTAEKDGVELGPKNAYTFAGVKSKILTWHGCELEIDGRCDAESVAEYANPTDNPANTHMNLHGQLNDMRQAAAREGREGPRALIVGPADVGKTTLARTLTSYATRQGYQPLVVNANPREGLLSLPGTLSASVLATILDPEAVDGWGSTPTSGPSSVPVKLPLVFYYGQTSPDQDPDFYRELTSKLAGSVSARLSEDQDVKSSGVIIDGMGLTEQSKDGHELVAHIVDEFSETVNVIIVVGSPAISSELSRRFGTERTSLGEPISVVPIDKSDGVVVRDEAFLQHVREAAIKEYFYGDSRRTLSPLIQQVDFDNVVVYHTSDEHSYPDQGITREDPCTPMQHWTLAVMNAAPKDAPDVVRAASVMGFLYVSDVDEERRKIKLLAPVSGRLGDQPLVWGKWPEPYINLLG</sequence>
<comment type="subcellular location">
    <subcellularLocation>
        <location evidence="2 9">Nucleus</location>
    </subcellularLocation>
</comment>
<dbReference type="Proteomes" id="UP000746612">
    <property type="component" value="Unassembled WGS sequence"/>
</dbReference>
<dbReference type="EMBL" id="CAJPIJ010000148">
    <property type="protein sequence ID" value="CAG1991083.1"/>
    <property type="molecule type" value="Genomic_DNA"/>
</dbReference>
<feature type="binding site" evidence="9">
    <location>
        <begin position="632"/>
        <end position="637"/>
    </location>
    <ligand>
        <name>ATP</name>
        <dbReference type="ChEBI" id="CHEBI:30616"/>
    </ligand>
</feature>
<accession>A0A4E9DPU2</accession>
<keyword evidence="8 9" id="KW-0539">Nucleus</keyword>
<comment type="function">
    <text evidence="9">Required for endonucleolytic cleavage during polyadenylation-dependent pre-mRNA 3'-end formation.</text>
</comment>
<dbReference type="GO" id="GO:0031047">
    <property type="term" value="P:regulatory ncRNA-mediated gene silencing"/>
    <property type="evidence" value="ECO:0007669"/>
    <property type="project" value="InterPro"/>
</dbReference>
<evidence type="ECO:0000313" key="14">
    <source>
        <dbReference type="EMBL" id="CAG1991083.1"/>
    </source>
</evidence>
<dbReference type="InterPro" id="IPR032319">
    <property type="entry name" value="CLP1_P"/>
</dbReference>
<evidence type="ECO:0000256" key="8">
    <source>
        <dbReference type="ARBA" id="ARBA00023242"/>
    </source>
</evidence>
<feature type="compositionally biased region" description="Basic and acidic residues" evidence="10">
    <location>
        <begin position="12"/>
        <end position="21"/>
    </location>
</feature>
<organism evidence="15">
    <name type="scientific">Gibberella zeae</name>
    <name type="common">Wheat head blight fungus</name>
    <name type="synonym">Fusarium graminearum</name>
    <dbReference type="NCBI Taxonomy" id="5518"/>
    <lineage>
        <taxon>Eukaryota</taxon>
        <taxon>Fungi</taxon>
        <taxon>Dikarya</taxon>
        <taxon>Ascomycota</taxon>
        <taxon>Pezizomycotina</taxon>
        <taxon>Sordariomycetes</taxon>
        <taxon>Hypocreomycetidae</taxon>
        <taxon>Hypocreales</taxon>
        <taxon>Nectriaceae</taxon>
        <taxon>Fusarium</taxon>
    </lineage>
</organism>
<evidence type="ECO:0000256" key="5">
    <source>
        <dbReference type="ARBA" id="ARBA00022664"/>
    </source>
</evidence>
<evidence type="ECO:0000259" key="12">
    <source>
        <dbReference type="Pfam" id="PF16573"/>
    </source>
</evidence>
<evidence type="ECO:0000256" key="1">
    <source>
        <dbReference type="ARBA" id="ARBA00003798"/>
    </source>
</evidence>
<dbReference type="GO" id="GO:0005524">
    <property type="term" value="F:ATP binding"/>
    <property type="evidence" value="ECO:0007669"/>
    <property type="project" value="UniProtKB-UniRule"/>
</dbReference>
<dbReference type="InterPro" id="IPR028606">
    <property type="entry name" value="Clp1"/>
</dbReference>
<dbReference type="SUPFAM" id="SSF52540">
    <property type="entry name" value="P-loop containing nucleoside triphosphate hydrolases"/>
    <property type="match status" value="2"/>
</dbReference>
<dbReference type="InterPro" id="IPR038238">
    <property type="entry name" value="Clp1_C_sf"/>
</dbReference>
<feature type="domain" description="Clp1 C-terminal" evidence="11">
    <location>
        <begin position="845"/>
        <end position="944"/>
    </location>
</feature>
<dbReference type="Pfam" id="PF16575">
    <property type="entry name" value="CLP1_P"/>
    <property type="match status" value="1"/>
</dbReference>
<dbReference type="InterPro" id="IPR045116">
    <property type="entry name" value="Clp1/Grc3"/>
</dbReference>
<dbReference type="PANTHER" id="PTHR12755">
    <property type="entry name" value="CLEAVAGE/POLYADENYLATION FACTOR IA SUBUNIT CLP1P"/>
    <property type="match status" value="1"/>
</dbReference>
<dbReference type="GO" id="GO:0006388">
    <property type="term" value="P:tRNA splicing, via endonucleolytic cleavage and ligation"/>
    <property type="evidence" value="ECO:0007669"/>
    <property type="project" value="TreeGrafter"/>
</dbReference>
<evidence type="ECO:0000256" key="2">
    <source>
        <dbReference type="ARBA" id="ARBA00004123"/>
    </source>
</evidence>
<dbReference type="InterPro" id="IPR032324">
    <property type="entry name" value="Clp1_N"/>
</dbReference>
<dbReference type="HAMAP" id="MF_03035">
    <property type="entry name" value="Clp1"/>
    <property type="match status" value="1"/>
</dbReference>
<evidence type="ECO:0000256" key="10">
    <source>
        <dbReference type="SAM" id="MobiDB-lite"/>
    </source>
</evidence>
<dbReference type="Gene3D" id="3.40.50.300">
    <property type="entry name" value="P-loop containing nucleotide triphosphate hydrolases"/>
    <property type="match status" value="1"/>
</dbReference>
<proteinExistence type="inferred from homology"/>
<dbReference type="GO" id="GO:0031124">
    <property type="term" value="P:mRNA 3'-end processing"/>
    <property type="evidence" value="ECO:0007669"/>
    <property type="project" value="UniProtKB-UniRule"/>
</dbReference>
<dbReference type="GO" id="GO:0005849">
    <property type="term" value="C:mRNA cleavage factor complex"/>
    <property type="evidence" value="ECO:0007669"/>
    <property type="project" value="UniProtKB-UniRule"/>
</dbReference>
<dbReference type="InterPro" id="IPR010655">
    <property type="entry name" value="Clp1_C"/>
</dbReference>
<reference evidence="14" key="2">
    <citation type="submission" date="2021-03" db="EMBL/GenBank/DDBJ databases">
        <authorList>
            <person name="Alouane T."/>
            <person name="Langin T."/>
            <person name="Bonhomme L."/>
        </authorList>
    </citation>
    <scope>NUCLEOTIDE SEQUENCE</scope>
    <source>
        <strain evidence="14">MDC_Fg202</strain>
    </source>
</reference>
<comment type="function">
    <text evidence="1">Polynucleotide 5'-kinase involved in rRNA processing.</text>
</comment>
<evidence type="ECO:0000256" key="9">
    <source>
        <dbReference type="HAMAP-Rule" id="MF_03035"/>
    </source>
</evidence>
<evidence type="ECO:0000259" key="13">
    <source>
        <dbReference type="Pfam" id="PF16575"/>
    </source>
</evidence>
<feature type="compositionally biased region" description="Basic residues" evidence="10">
    <location>
        <begin position="42"/>
        <end position="51"/>
    </location>
</feature>
<evidence type="ECO:0000256" key="3">
    <source>
        <dbReference type="ARBA" id="ARBA00018706"/>
    </source>
</evidence>
<feature type="binding site" evidence="9">
    <location>
        <position position="565"/>
    </location>
    <ligand>
        <name>ATP</name>
        <dbReference type="ChEBI" id="CHEBI:30616"/>
    </ligand>
</feature>
<feature type="domain" description="Clp1 N-terminal" evidence="12">
    <location>
        <begin position="520"/>
        <end position="615"/>
    </location>
</feature>
<evidence type="ECO:0000256" key="7">
    <source>
        <dbReference type="ARBA" id="ARBA00022840"/>
    </source>
</evidence>
<dbReference type="Pfam" id="PF09692">
    <property type="entry name" value="Arb1"/>
    <property type="match status" value="1"/>
</dbReference>
<keyword evidence="5 9" id="KW-0507">mRNA processing</keyword>
<dbReference type="Pfam" id="PF16573">
    <property type="entry name" value="CLP1_N"/>
    <property type="match status" value="1"/>
</dbReference>
<dbReference type="Gene3D" id="2.60.120.1030">
    <property type="entry name" value="Clp1, DNA binding domain"/>
    <property type="match status" value="1"/>
</dbReference>
<evidence type="ECO:0000256" key="4">
    <source>
        <dbReference type="ARBA" id="ARBA00019824"/>
    </source>
</evidence>
<keyword evidence="6 9" id="KW-0547">Nucleotide-binding</keyword>
<comment type="subunit">
    <text evidence="9">Component of a pre-mRNA cleavage factor complex. Interacts directly with PCF11.</text>
</comment>
<dbReference type="AlphaFoldDB" id="A0A4E9DPU2"/>